<dbReference type="CDD" id="cd04413">
    <property type="entry name" value="NDPk_I"/>
    <property type="match status" value="1"/>
</dbReference>
<evidence type="ECO:0000256" key="11">
    <source>
        <dbReference type="ARBA" id="ARBA00022777"/>
    </source>
</evidence>
<evidence type="ECO:0000256" key="8">
    <source>
        <dbReference type="ARBA" id="ARBA00022679"/>
    </source>
</evidence>
<keyword evidence="10 15" id="KW-0547">Nucleotide-binding</keyword>
<feature type="binding site" evidence="15 16">
    <location>
        <position position="104"/>
    </location>
    <ligand>
        <name>ATP</name>
        <dbReference type="ChEBI" id="CHEBI:30616"/>
    </ligand>
</feature>
<dbReference type="InterPro" id="IPR001564">
    <property type="entry name" value="Nucleoside_diP_kinase"/>
</dbReference>
<dbReference type="PROSITE" id="PS00469">
    <property type="entry name" value="NDPK"/>
    <property type="match status" value="1"/>
</dbReference>
<keyword evidence="6 15" id="KW-0963">Cytoplasm</keyword>
<evidence type="ECO:0000256" key="16">
    <source>
        <dbReference type="PROSITE-ProRule" id="PRU00706"/>
    </source>
</evidence>
<dbReference type="GO" id="GO:0046872">
    <property type="term" value="F:metal ion binding"/>
    <property type="evidence" value="ECO:0007669"/>
    <property type="project" value="UniProtKB-KW"/>
</dbReference>
<gene>
    <name evidence="15" type="primary">ndk</name>
    <name evidence="20" type="ORF">A2V58_01380</name>
</gene>
<comment type="subunit">
    <text evidence="15">Homotetramer.</text>
</comment>
<proteinExistence type="inferred from homology"/>
<comment type="cofactor">
    <cofactor evidence="1 15">
        <name>Mg(2+)</name>
        <dbReference type="ChEBI" id="CHEBI:18420"/>
    </cofactor>
</comment>
<dbReference type="GO" id="GO:0005737">
    <property type="term" value="C:cytoplasm"/>
    <property type="evidence" value="ECO:0007669"/>
    <property type="project" value="UniProtKB-SubCell"/>
</dbReference>
<comment type="subcellular location">
    <subcellularLocation>
        <location evidence="2 15">Cytoplasm</location>
    </subcellularLocation>
</comment>
<comment type="caution">
    <text evidence="20">The sequence shown here is derived from an EMBL/GenBank/DDBJ whole genome shotgun (WGS) entry which is preliminary data.</text>
</comment>
<sequence length="143" mass="15810">MALERTFSIVKPDAVAKNHIGEIYARFEKAGLRIVAAKMLHLTQSQAEGFYAVHKERPFFKDLVKFMVSGPVMVQVLEGENAVQKNRDIMGATNPQNAAAGTIRKDFASSVEENAVHGSDAPETARAEISYFFPEIALCPRTR</sequence>
<reference evidence="20 21" key="1">
    <citation type="journal article" date="2016" name="Nat. Commun.">
        <title>Thousands of microbial genomes shed light on interconnected biogeochemical processes in an aquifer system.</title>
        <authorList>
            <person name="Anantharaman K."/>
            <person name="Brown C.T."/>
            <person name="Hug L.A."/>
            <person name="Sharon I."/>
            <person name="Castelle C.J."/>
            <person name="Probst A.J."/>
            <person name="Thomas B.C."/>
            <person name="Singh A."/>
            <person name="Wilkins M.J."/>
            <person name="Karaoz U."/>
            <person name="Brodie E.L."/>
            <person name="Williams K.H."/>
            <person name="Hubbard S.S."/>
            <person name="Banfield J.F."/>
        </authorList>
    </citation>
    <scope>NUCLEOTIDE SEQUENCE [LARGE SCALE GENOMIC DNA]</scope>
</reference>
<dbReference type="GO" id="GO:0006183">
    <property type="term" value="P:GTP biosynthetic process"/>
    <property type="evidence" value="ECO:0007669"/>
    <property type="project" value="UniProtKB-UniRule"/>
</dbReference>
<dbReference type="GO" id="GO:0006241">
    <property type="term" value="P:CTP biosynthetic process"/>
    <property type="evidence" value="ECO:0007669"/>
    <property type="project" value="UniProtKB-UniRule"/>
</dbReference>
<feature type="active site" description="Pros-phosphohistidine intermediate" evidence="15 16">
    <location>
        <position position="117"/>
    </location>
</feature>
<dbReference type="Pfam" id="PF00334">
    <property type="entry name" value="NDK"/>
    <property type="match status" value="1"/>
</dbReference>
<evidence type="ECO:0000256" key="13">
    <source>
        <dbReference type="ARBA" id="ARBA00022842"/>
    </source>
</evidence>
<dbReference type="InterPro" id="IPR036850">
    <property type="entry name" value="NDK-like_dom_sf"/>
</dbReference>
<comment type="catalytic activity">
    <reaction evidence="15">
        <text>a ribonucleoside 5'-diphosphate + ATP = a ribonucleoside 5'-triphosphate + ADP</text>
        <dbReference type="Rhea" id="RHEA:18113"/>
        <dbReference type="ChEBI" id="CHEBI:30616"/>
        <dbReference type="ChEBI" id="CHEBI:57930"/>
        <dbReference type="ChEBI" id="CHEBI:61557"/>
        <dbReference type="ChEBI" id="CHEBI:456216"/>
        <dbReference type="EC" id="2.7.4.6"/>
    </reaction>
</comment>
<dbReference type="Proteomes" id="UP000177950">
    <property type="component" value="Unassembled WGS sequence"/>
</dbReference>
<accession>A0A1F6UP05</accession>
<evidence type="ECO:0000256" key="6">
    <source>
        <dbReference type="ARBA" id="ARBA00022490"/>
    </source>
</evidence>
<evidence type="ECO:0000256" key="10">
    <source>
        <dbReference type="ARBA" id="ARBA00022741"/>
    </source>
</evidence>
<comment type="catalytic activity">
    <reaction evidence="15 18">
        <text>a 2'-deoxyribonucleoside 5'-diphosphate + ATP = a 2'-deoxyribonucleoside 5'-triphosphate + ADP</text>
        <dbReference type="Rhea" id="RHEA:44640"/>
        <dbReference type="ChEBI" id="CHEBI:30616"/>
        <dbReference type="ChEBI" id="CHEBI:61560"/>
        <dbReference type="ChEBI" id="CHEBI:73316"/>
        <dbReference type="ChEBI" id="CHEBI:456216"/>
        <dbReference type="EC" id="2.7.4.6"/>
    </reaction>
</comment>
<keyword evidence="7 15" id="KW-0597">Phosphoprotein</keyword>
<feature type="binding site" evidence="15 16">
    <location>
        <position position="114"/>
    </location>
    <ligand>
        <name>ATP</name>
        <dbReference type="ChEBI" id="CHEBI:30616"/>
    </ligand>
</feature>
<name>A0A1F6UP05_9PROT</name>
<feature type="binding site" evidence="15 16">
    <location>
        <position position="59"/>
    </location>
    <ligand>
        <name>ATP</name>
        <dbReference type="ChEBI" id="CHEBI:30616"/>
    </ligand>
</feature>
<comment type="similarity">
    <text evidence="3 15 16 17">Belongs to the NDK family.</text>
</comment>
<dbReference type="HAMAP" id="MF_00451">
    <property type="entry name" value="NDP_kinase"/>
    <property type="match status" value="1"/>
</dbReference>
<evidence type="ECO:0000256" key="14">
    <source>
        <dbReference type="ARBA" id="ARBA00023080"/>
    </source>
</evidence>
<evidence type="ECO:0000313" key="21">
    <source>
        <dbReference type="Proteomes" id="UP000177950"/>
    </source>
</evidence>
<keyword evidence="9 15" id="KW-0479">Metal-binding</keyword>
<dbReference type="EC" id="2.7.4.6" evidence="4 15"/>
<feature type="binding site" evidence="15 16">
    <location>
        <position position="93"/>
    </location>
    <ligand>
        <name>ATP</name>
        <dbReference type="ChEBI" id="CHEBI:30616"/>
    </ligand>
</feature>
<feature type="domain" description="Nucleoside diphosphate kinase-like" evidence="19">
    <location>
        <begin position="3"/>
        <end position="140"/>
    </location>
</feature>
<evidence type="ECO:0000256" key="9">
    <source>
        <dbReference type="ARBA" id="ARBA00022723"/>
    </source>
</evidence>
<evidence type="ECO:0000256" key="1">
    <source>
        <dbReference type="ARBA" id="ARBA00001946"/>
    </source>
</evidence>
<dbReference type="GO" id="GO:0006228">
    <property type="term" value="P:UTP biosynthetic process"/>
    <property type="evidence" value="ECO:0007669"/>
    <property type="project" value="UniProtKB-UniRule"/>
</dbReference>
<evidence type="ECO:0000256" key="18">
    <source>
        <dbReference type="RuleBase" id="RU004013"/>
    </source>
</evidence>
<evidence type="ECO:0000256" key="12">
    <source>
        <dbReference type="ARBA" id="ARBA00022840"/>
    </source>
</evidence>
<dbReference type="InterPro" id="IPR023005">
    <property type="entry name" value="Nucleoside_diP_kinase_AS"/>
</dbReference>
<evidence type="ECO:0000313" key="20">
    <source>
        <dbReference type="EMBL" id="OGI59068.1"/>
    </source>
</evidence>
<dbReference type="GO" id="GO:0005524">
    <property type="term" value="F:ATP binding"/>
    <property type="evidence" value="ECO:0007669"/>
    <property type="project" value="UniProtKB-UniRule"/>
</dbReference>
<evidence type="ECO:0000256" key="2">
    <source>
        <dbReference type="ARBA" id="ARBA00004496"/>
    </source>
</evidence>
<evidence type="ECO:0000259" key="19">
    <source>
        <dbReference type="SMART" id="SM00562"/>
    </source>
</evidence>
<keyword evidence="8 15" id="KW-0808">Transferase</keyword>
<keyword evidence="14 15" id="KW-0546">Nucleotide metabolism</keyword>
<feature type="binding site" evidence="15 16">
    <location>
        <position position="11"/>
    </location>
    <ligand>
        <name>ATP</name>
        <dbReference type="ChEBI" id="CHEBI:30616"/>
    </ligand>
</feature>
<evidence type="ECO:0000256" key="5">
    <source>
        <dbReference type="ARBA" id="ARBA00017632"/>
    </source>
</evidence>
<dbReference type="InterPro" id="IPR034907">
    <property type="entry name" value="NDK-like_dom"/>
</dbReference>
<dbReference type="PANTHER" id="PTHR11349">
    <property type="entry name" value="NUCLEOSIDE DIPHOSPHATE KINASE"/>
    <property type="match status" value="1"/>
</dbReference>
<dbReference type="PROSITE" id="PS51374">
    <property type="entry name" value="NDPK_LIKE"/>
    <property type="match status" value="1"/>
</dbReference>
<keyword evidence="11 15" id="KW-0418">Kinase</keyword>
<dbReference type="SMART" id="SM00562">
    <property type="entry name" value="NDK"/>
    <property type="match status" value="1"/>
</dbReference>
<evidence type="ECO:0000256" key="15">
    <source>
        <dbReference type="HAMAP-Rule" id="MF_00451"/>
    </source>
</evidence>
<dbReference type="FunFam" id="3.30.70.141:FF:000001">
    <property type="entry name" value="Nucleoside diphosphate kinase"/>
    <property type="match status" value="1"/>
</dbReference>
<feature type="binding site" evidence="15 16">
    <location>
        <position position="87"/>
    </location>
    <ligand>
        <name>ATP</name>
        <dbReference type="ChEBI" id="CHEBI:30616"/>
    </ligand>
</feature>
<dbReference type="Gene3D" id="3.30.70.141">
    <property type="entry name" value="Nucleoside diphosphate kinase-like domain"/>
    <property type="match status" value="1"/>
</dbReference>
<dbReference type="NCBIfam" id="NF001908">
    <property type="entry name" value="PRK00668.1"/>
    <property type="match status" value="1"/>
</dbReference>
<evidence type="ECO:0000256" key="4">
    <source>
        <dbReference type="ARBA" id="ARBA00012966"/>
    </source>
</evidence>
<protein>
    <recommendedName>
        <fullName evidence="5 15">Nucleoside diphosphate kinase</fullName>
        <shortName evidence="15">NDK</shortName>
        <shortName evidence="15">NDP kinase</shortName>
        <ecNumber evidence="4 15">2.7.4.6</ecNumber>
    </recommendedName>
    <alternativeName>
        <fullName evidence="15">Nucleoside-2-P kinase</fullName>
    </alternativeName>
</protein>
<dbReference type="GO" id="GO:0004550">
    <property type="term" value="F:nucleoside diphosphate kinase activity"/>
    <property type="evidence" value="ECO:0007669"/>
    <property type="project" value="UniProtKB-UniRule"/>
</dbReference>
<evidence type="ECO:0000256" key="3">
    <source>
        <dbReference type="ARBA" id="ARBA00008142"/>
    </source>
</evidence>
<dbReference type="EMBL" id="MFSV01000016">
    <property type="protein sequence ID" value="OGI59068.1"/>
    <property type="molecule type" value="Genomic_DNA"/>
</dbReference>
<keyword evidence="13 15" id="KW-0460">Magnesium</keyword>
<evidence type="ECO:0000256" key="17">
    <source>
        <dbReference type="RuleBase" id="RU004011"/>
    </source>
</evidence>
<organism evidence="20 21">
    <name type="scientific">Candidatus Muproteobacteria bacterium RBG_19FT_COMBO_61_10</name>
    <dbReference type="NCBI Taxonomy" id="1817761"/>
    <lineage>
        <taxon>Bacteria</taxon>
        <taxon>Pseudomonadati</taxon>
        <taxon>Pseudomonadota</taxon>
        <taxon>Candidatus Muproteobacteria</taxon>
    </lineage>
</organism>
<comment type="function">
    <text evidence="15">Major role in the synthesis of nucleoside triphosphates other than ATP. The ATP gamma phosphate is transferred to the NDP beta phosphate via a ping-pong mechanism, using a phosphorylated active-site intermediate.</text>
</comment>
<keyword evidence="12 15" id="KW-0067">ATP-binding</keyword>
<dbReference type="PRINTS" id="PR01243">
    <property type="entry name" value="NUCDPKINASE"/>
</dbReference>
<dbReference type="SUPFAM" id="SSF54919">
    <property type="entry name" value="Nucleoside diphosphate kinase, NDK"/>
    <property type="match status" value="1"/>
</dbReference>
<evidence type="ECO:0000256" key="7">
    <source>
        <dbReference type="ARBA" id="ARBA00022553"/>
    </source>
</evidence>
<dbReference type="AlphaFoldDB" id="A0A1F6UP05"/>